<dbReference type="NCBIfam" id="TIGR01511">
    <property type="entry name" value="ATPase-IB1_Cu"/>
    <property type="match status" value="1"/>
</dbReference>
<gene>
    <name evidence="25" type="ORF">F7310_01545</name>
</gene>
<evidence type="ECO:0000256" key="21">
    <source>
        <dbReference type="ARBA" id="ARBA00033239"/>
    </source>
</evidence>
<evidence type="ECO:0000256" key="13">
    <source>
        <dbReference type="ARBA" id="ARBA00022840"/>
    </source>
</evidence>
<dbReference type="SUPFAM" id="SSF55008">
    <property type="entry name" value="HMA, heavy metal-associated domain"/>
    <property type="match status" value="1"/>
</dbReference>
<feature type="transmembrane region" description="Helical" evidence="23">
    <location>
        <begin position="119"/>
        <end position="137"/>
    </location>
</feature>
<evidence type="ECO:0000256" key="7">
    <source>
        <dbReference type="ARBA" id="ARBA00022553"/>
    </source>
</evidence>
<dbReference type="InterPro" id="IPR006121">
    <property type="entry name" value="HMA_dom"/>
</dbReference>
<dbReference type="InterPro" id="IPR027256">
    <property type="entry name" value="P-typ_ATPase_IB"/>
</dbReference>
<keyword evidence="8 23" id="KW-0812">Transmembrane</keyword>
<dbReference type="InterPro" id="IPR023214">
    <property type="entry name" value="HAD_sf"/>
</dbReference>
<dbReference type="AlphaFoldDB" id="A0A1L4BV76"/>
<evidence type="ECO:0000313" key="25">
    <source>
        <dbReference type="EMBL" id="API87738.1"/>
    </source>
</evidence>
<dbReference type="InterPro" id="IPR023299">
    <property type="entry name" value="ATPase_P-typ_cyto_dom_N"/>
</dbReference>
<dbReference type="InterPro" id="IPR023298">
    <property type="entry name" value="ATPase_P-typ_TM_dom_sf"/>
</dbReference>
<dbReference type="InterPro" id="IPR018303">
    <property type="entry name" value="ATPase_P-typ_P_site"/>
</dbReference>
<accession>A0A1L4BV76</accession>
<feature type="transmembrane region" description="Helical" evidence="23">
    <location>
        <begin position="339"/>
        <end position="358"/>
    </location>
</feature>
<dbReference type="Gene3D" id="2.70.150.10">
    <property type="entry name" value="Calcium-transporting ATPase, cytoplasmic transduction domain A"/>
    <property type="match status" value="1"/>
</dbReference>
<evidence type="ECO:0000256" key="2">
    <source>
        <dbReference type="ARBA" id="ARBA00006024"/>
    </source>
</evidence>
<dbReference type="InterPro" id="IPR008250">
    <property type="entry name" value="ATPase_P-typ_transduc_dom_A_sf"/>
</dbReference>
<evidence type="ECO:0000259" key="24">
    <source>
        <dbReference type="PROSITE" id="PS50846"/>
    </source>
</evidence>
<dbReference type="InterPro" id="IPR036163">
    <property type="entry name" value="HMA_dom_sf"/>
</dbReference>
<evidence type="ECO:0000256" key="8">
    <source>
        <dbReference type="ARBA" id="ARBA00022692"/>
    </source>
</evidence>
<dbReference type="SUPFAM" id="SSF81653">
    <property type="entry name" value="Calcium ATPase, transduction domain A"/>
    <property type="match status" value="1"/>
</dbReference>
<evidence type="ECO:0000256" key="19">
    <source>
        <dbReference type="ARBA" id="ARBA00023136"/>
    </source>
</evidence>
<dbReference type="Pfam" id="PF00403">
    <property type="entry name" value="HMA"/>
    <property type="match status" value="1"/>
</dbReference>
<dbReference type="Pfam" id="PF00122">
    <property type="entry name" value="E1-E2_ATPase"/>
    <property type="match status" value="1"/>
</dbReference>
<dbReference type="FunFam" id="2.70.150.10:FF:000002">
    <property type="entry name" value="Copper-transporting ATPase 1, putative"/>
    <property type="match status" value="1"/>
</dbReference>
<evidence type="ECO:0000256" key="17">
    <source>
        <dbReference type="ARBA" id="ARBA00023008"/>
    </source>
</evidence>
<evidence type="ECO:0000256" key="5">
    <source>
        <dbReference type="ARBA" id="ARBA00022448"/>
    </source>
</evidence>
<keyword evidence="11 23" id="KW-0547">Nucleotide-binding</keyword>
<comment type="catalytic activity">
    <reaction evidence="22">
        <text>Cu(+)(in) + ATP + H2O = Cu(+)(out) + ADP + phosphate + H(+)</text>
        <dbReference type="Rhea" id="RHEA:25792"/>
        <dbReference type="ChEBI" id="CHEBI:15377"/>
        <dbReference type="ChEBI" id="CHEBI:15378"/>
        <dbReference type="ChEBI" id="CHEBI:30616"/>
        <dbReference type="ChEBI" id="CHEBI:43474"/>
        <dbReference type="ChEBI" id="CHEBI:49552"/>
        <dbReference type="ChEBI" id="CHEBI:456216"/>
        <dbReference type="EC" id="7.2.2.8"/>
    </reaction>
</comment>
<feature type="transmembrane region" description="Helical" evidence="23">
    <location>
        <begin position="185"/>
        <end position="202"/>
    </location>
</feature>
<keyword evidence="7" id="KW-0597">Phosphoprotein</keyword>
<dbReference type="SUPFAM" id="SSF81665">
    <property type="entry name" value="Calcium ATPase, transmembrane domain M"/>
    <property type="match status" value="1"/>
</dbReference>
<dbReference type="NCBIfam" id="TIGR01494">
    <property type="entry name" value="ATPase_P-type"/>
    <property type="match status" value="1"/>
</dbReference>
<dbReference type="SFLD" id="SFLDG00002">
    <property type="entry name" value="C1.7:_P-type_atpase_like"/>
    <property type="match status" value="1"/>
</dbReference>
<dbReference type="Pfam" id="PF00702">
    <property type="entry name" value="Hydrolase"/>
    <property type="match status" value="1"/>
</dbReference>
<dbReference type="Proteomes" id="UP000184222">
    <property type="component" value="Chromosome"/>
</dbReference>
<dbReference type="GO" id="GO:0005886">
    <property type="term" value="C:plasma membrane"/>
    <property type="evidence" value="ECO:0007669"/>
    <property type="project" value="UniProtKB-SubCell"/>
</dbReference>
<dbReference type="Gene3D" id="3.40.50.1000">
    <property type="entry name" value="HAD superfamily/HAD-like"/>
    <property type="match status" value="1"/>
</dbReference>
<dbReference type="EMBL" id="CP016796">
    <property type="protein sequence ID" value="API87738.1"/>
    <property type="molecule type" value="Genomic_DNA"/>
</dbReference>
<comment type="subcellular location">
    <subcellularLocation>
        <location evidence="1">Cell membrane</location>
        <topology evidence="1">Multi-pass membrane protein</topology>
    </subcellularLocation>
</comment>
<feature type="transmembrane region" description="Helical" evidence="23">
    <location>
        <begin position="81"/>
        <end position="99"/>
    </location>
</feature>
<keyword evidence="17" id="KW-0186">Copper</keyword>
<proteinExistence type="inferred from homology"/>
<evidence type="ECO:0000256" key="18">
    <source>
        <dbReference type="ARBA" id="ARBA00023065"/>
    </source>
</evidence>
<reference evidence="25 26" key="1">
    <citation type="journal article" date="2016" name="Appl. Environ. Microbiol.">
        <title>Whole genome relationships among Francisella bacteria of diverse origin define new species and provide specific regions for detection.</title>
        <authorList>
            <person name="Challacombe J.F."/>
            <person name="Petersen J.M."/>
            <person name="Gallegos-Graves V."/>
            <person name="Hodge D."/>
            <person name="Pillai S."/>
            <person name="Kuske C.R."/>
        </authorList>
    </citation>
    <scope>NUCLEOTIDE SEQUENCE [LARGE SCALE GENOMIC DNA]</scope>
    <source>
        <strain evidence="26">TX07-7310</strain>
    </source>
</reference>
<dbReference type="PANTHER" id="PTHR43520:SF6">
    <property type="entry name" value="COPPER-EXPORTING P-TYPE ATPASE"/>
    <property type="match status" value="1"/>
</dbReference>
<feature type="transmembrane region" description="Helical" evidence="23">
    <location>
        <begin position="364"/>
        <end position="384"/>
    </location>
</feature>
<evidence type="ECO:0000256" key="23">
    <source>
        <dbReference type="RuleBase" id="RU362081"/>
    </source>
</evidence>
<dbReference type="SUPFAM" id="SSF56784">
    <property type="entry name" value="HAD-like"/>
    <property type="match status" value="1"/>
</dbReference>
<keyword evidence="12" id="KW-0187">Copper transport</keyword>
<dbReference type="Gene3D" id="3.30.70.100">
    <property type="match status" value="1"/>
</dbReference>
<name>A0A1L4BV76_9GAMM</name>
<evidence type="ECO:0000256" key="1">
    <source>
        <dbReference type="ARBA" id="ARBA00004651"/>
    </source>
</evidence>
<keyword evidence="16 23" id="KW-1133">Transmembrane helix</keyword>
<dbReference type="STRING" id="573570.F7310_01545"/>
<dbReference type="Gene3D" id="3.40.1110.10">
    <property type="entry name" value="Calcium-transporting ATPase, cytoplasmic domain N"/>
    <property type="match status" value="2"/>
</dbReference>
<keyword evidence="5" id="KW-0813">Transport</keyword>
<dbReference type="PROSITE" id="PS50846">
    <property type="entry name" value="HMA_2"/>
    <property type="match status" value="1"/>
</dbReference>
<evidence type="ECO:0000256" key="10">
    <source>
        <dbReference type="ARBA" id="ARBA00022737"/>
    </source>
</evidence>
<evidence type="ECO:0000256" key="20">
    <source>
        <dbReference type="ARBA" id="ARBA00029719"/>
    </source>
</evidence>
<dbReference type="GO" id="GO:0055070">
    <property type="term" value="P:copper ion homeostasis"/>
    <property type="evidence" value="ECO:0007669"/>
    <property type="project" value="TreeGrafter"/>
</dbReference>
<dbReference type="GO" id="GO:0043682">
    <property type="term" value="F:P-type divalent copper transporter activity"/>
    <property type="evidence" value="ECO:0007669"/>
    <property type="project" value="TreeGrafter"/>
</dbReference>
<organism evidence="25 26">
    <name type="scientific">Francisella uliginis</name>
    <dbReference type="NCBI Taxonomy" id="573570"/>
    <lineage>
        <taxon>Bacteria</taxon>
        <taxon>Pseudomonadati</taxon>
        <taxon>Pseudomonadota</taxon>
        <taxon>Gammaproteobacteria</taxon>
        <taxon>Thiotrichales</taxon>
        <taxon>Francisellaceae</taxon>
        <taxon>Francisella</taxon>
    </lineage>
</organism>
<feature type="transmembrane region" description="Helical" evidence="23">
    <location>
        <begin position="707"/>
        <end position="728"/>
    </location>
</feature>
<dbReference type="PANTHER" id="PTHR43520">
    <property type="entry name" value="ATP7, ISOFORM B"/>
    <property type="match status" value="1"/>
</dbReference>
<dbReference type="EC" id="7.2.2.8" evidence="3"/>
<dbReference type="PRINTS" id="PR00943">
    <property type="entry name" value="CUATPASE"/>
</dbReference>
<dbReference type="PROSITE" id="PS00154">
    <property type="entry name" value="ATPASE_E1_E2"/>
    <property type="match status" value="1"/>
</dbReference>
<dbReference type="CDD" id="cd02094">
    <property type="entry name" value="P-type_ATPase_Cu-like"/>
    <property type="match status" value="1"/>
</dbReference>
<evidence type="ECO:0000256" key="12">
    <source>
        <dbReference type="ARBA" id="ARBA00022796"/>
    </source>
</evidence>
<evidence type="ECO:0000313" key="26">
    <source>
        <dbReference type="Proteomes" id="UP000184222"/>
    </source>
</evidence>
<feature type="transmembrane region" description="Helical" evidence="23">
    <location>
        <begin position="679"/>
        <end position="701"/>
    </location>
</feature>
<dbReference type="GO" id="GO:0016887">
    <property type="term" value="F:ATP hydrolysis activity"/>
    <property type="evidence" value="ECO:0007669"/>
    <property type="project" value="InterPro"/>
</dbReference>
<dbReference type="InterPro" id="IPR017969">
    <property type="entry name" value="Heavy-metal-associated_CS"/>
</dbReference>
<keyword evidence="6 23" id="KW-1003">Cell membrane</keyword>
<keyword evidence="14" id="KW-0460">Magnesium</keyword>
<protein>
    <recommendedName>
        <fullName evidence="4">Copper-exporting P-type ATPase</fullName>
        <ecNumber evidence="3">7.2.2.8</ecNumber>
    </recommendedName>
    <alternativeName>
        <fullName evidence="20">Copper-exporting P-type ATPase A</fullName>
    </alternativeName>
    <alternativeName>
        <fullName evidence="21">Cu(+)-exporting ATPase</fullName>
    </alternativeName>
</protein>
<keyword evidence="10" id="KW-0677">Repeat</keyword>
<dbReference type="GO" id="GO:0005524">
    <property type="term" value="F:ATP binding"/>
    <property type="evidence" value="ECO:0007669"/>
    <property type="project" value="UniProtKB-UniRule"/>
</dbReference>
<feature type="transmembrane region" description="Helical" evidence="23">
    <location>
        <begin position="158"/>
        <end position="179"/>
    </location>
</feature>
<evidence type="ECO:0000256" key="14">
    <source>
        <dbReference type="ARBA" id="ARBA00022842"/>
    </source>
</evidence>
<keyword evidence="19 23" id="KW-0472">Membrane</keyword>
<dbReference type="KEGG" id="frx:F7310_01545"/>
<feature type="domain" description="HMA" evidence="24">
    <location>
        <begin position="1"/>
        <end position="60"/>
    </location>
</feature>
<dbReference type="SFLD" id="SFLDS00003">
    <property type="entry name" value="Haloacid_Dehalogenase"/>
    <property type="match status" value="1"/>
</dbReference>
<dbReference type="NCBIfam" id="TIGR01525">
    <property type="entry name" value="ATPase-IB_hvy"/>
    <property type="match status" value="1"/>
</dbReference>
<dbReference type="GO" id="GO:0005507">
    <property type="term" value="F:copper ion binding"/>
    <property type="evidence" value="ECO:0007669"/>
    <property type="project" value="TreeGrafter"/>
</dbReference>
<dbReference type="InterPro" id="IPR001757">
    <property type="entry name" value="P_typ_ATPase"/>
</dbReference>
<evidence type="ECO:0000256" key="11">
    <source>
        <dbReference type="ARBA" id="ARBA00022741"/>
    </source>
</evidence>
<keyword evidence="13 23" id="KW-0067">ATP-binding</keyword>
<dbReference type="SFLD" id="SFLDF00027">
    <property type="entry name" value="p-type_atpase"/>
    <property type="match status" value="1"/>
</dbReference>
<keyword evidence="9 23" id="KW-0479">Metal-binding</keyword>
<comment type="similarity">
    <text evidence="2 23">Belongs to the cation transport ATPase (P-type) (TC 3.A.3) family. Type IB subfamily.</text>
</comment>
<evidence type="ECO:0000256" key="4">
    <source>
        <dbReference type="ARBA" id="ARBA00015102"/>
    </source>
</evidence>
<evidence type="ECO:0000256" key="9">
    <source>
        <dbReference type="ARBA" id="ARBA00022723"/>
    </source>
</evidence>
<dbReference type="PROSITE" id="PS01047">
    <property type="entry name" value="HMA_1"/>
    <property type="match status" value="1"/>
</dbReference>
<evidence type="ECO:0000256" key="6">
    <source>
        <dbReference type="ARBA" id="ARBA00022475"/>
    </source>
</evidence>
<evidence type="ECO:0000256" key="16">
    <source>
        <dbReference type="ARBA" id="ARBA00022989"/>
    </source>
</evidence>
<keyword evidence="18" id="KW-0406">Ion transport</keyword>
<keyword evidence="15" id="KW-1278">Translocase</keyword>
<dbReference type="FunFam" id="3.40.50.1000:FF:000144">
    <property type="entry name" value="copper-transporting ATPase 1 isoform X2"/>
    <property type="match status" value="1"/>
</dbReference>
<dbReference type="InterPro" id="IPR059000">
    <property type="entry name" value="ATPase_P-type_domA"/>
</dbReference>
<evidence type="ECO:0000256" key="15">
    <source>
        <dbReference type="ARBA" id="ARBA00022967"/>
    </source>
</evidence>
<evidence type="ECO:0000256" key="3">
    <source>
        <dbReference type="ARBA" id="ARBA00012517"/>
    </source>
</evidence>
<evidence type="ECO:0000256" key="22">
    <source>
        <dbReference type="ARBA" id="ARBA00049289"/>
    </source>
</evidence>
<dbReference type="PRINTS" id="PR00119">
    <property type="entry name" value="CATATPASE"/>
</dbReference>
<dbReference type="GO" id="GO:0140581">
    <property type="term" value="F:P-type monovalent copper transporter activity"/>
    <property type="evidence" value="ECO:0007669"/>
    <property type="project" value="UniProtKB-EC"/>
</dbReference>
<keyword evidence="26" id="KW-1185">Reference proteome</keyword>
<sequence>MFIEGISCSGCVAKIEKSLKVVSSVEKVSVNLVDKILEIEGSMDVTEVFATLDKIGKPGVLEKKLQTRDIDRAKKEIRTSIKQAIVAFVAGAILMAIQMHSENQDSILYFSNTDSIERLVIWIILATSTLVVMVYSGKRYYQGAWRQLKHLSSNMDTLVALGTGAAWIYSVIVILFEFYLPEQMLHVFLDTSVLILGFLNIGHAMELKSKGRASEAIEKLIHLQPKNAHVIHDDAEVDIPLELLKVGQTIVIYPGEKIPIDGVVIDGKANIDESMLTGESDPVSKKIDDKVFAGTINQNGSLRVKMTKSIDETALANVIELIKSAQSSKPEITRIVDKVTAVFVPVVIAIAVFTFIVWSFFSLALAITAGIAVLVVACPCALGLGTPMSMMVGMGKVAEYGILIRNGEVLQNVSNLTHIVMDKTGTVTQGKPAVTNSHFIADEDLVLSHLYAVEAKSEHPLALALSTYSKAYNKNLAVSDFETTSGKGISAKVEDTDVLICNMKIMSENGIDIDNNVEQVLDGYANQGATPIIFAMNSKVAAIFAVKDPVKKESKEVISQLKKSGLKVAMVTGDNEHTARVIAQEVGIDNDMVFASAMPEDKTKFVDDLQQQGFQVGMVGDGINDAAALAKADVGFAMGNGTDIAIESADITLTSGELKNINNSIILSKKIILNIKQTLVGAFIYNICGIPVAAGILYPFFGIMLSPVIASLAMAMSSVTVVAVALRLKRLTVE</sequence>
<dbReference type="InterPro" id="IPR036412">
    <property type="entry name" value="HAD-like_sf"/>
</dbReference>
<dbReference type="InterPro" id="IPR044492">
    <property type="entry name" value="P_typ_ATPase_HD_dom"/>
</dbReference>